<dbReference type="Pfam" id="PF12833">
    <property type="entry name" value="HTH_18"/>
    <property type="match status" value="1"/>
</dbReference>
<dbReference type="PANTHER" id="PTHR43280:SF2">
    <property type="entry name" value="HTH-TYPE TRANSCRIPTIONAL REGULATOR EXSA"/>
    <property type="match status" value="1"/>
</dbReference>
<protein>
    <submittedName>
        <fullName evidence="5">AraC family transcriptional regulator</fullName>
    </submittedName>
</protein>
<dbReference type="PRINTS" id="PR00032">
    <property type="entry name" value="HTHARAC"/>
</dbReference>
<dbReference type="InterPro" id="IPR020449">
    <property type="entry name" value="Tscrpt_reg_AraC-type_HTH"/>
</dbReference>
<sequence length="272" mass="31905">MNNLYFEHYSFSRADSPLIVEHCEFDLSTATNAFYWHNDFEIILVKTGLCEIDIEDEVFTAMKDTVVFINPGQTRRIVPKTEGITLDRYIIDHRYPENFNLDLEHKQFETLSLRQELVAILHVISLEYDASLSDETSSLNPLTYSLFDMLVKYQPRVPVHTDRKHSKIDIVKQGIQYMHKNYKEELTLDQICRDIGISKFYYCRLFKEETDTTINSYLNEVRCHYAYELLSESNLRVGEVAKACGYNSTSYFTKIFKHLFGYPPSHVEKTVV</sequence>
<dbReference type="SUPFAM" id="SSF46689">
    <property type="entry name" value="Homeodomain-like"/>
    <property type="match status" value="2"/>
</dbReference>
<reference evidence="5 6" key="1">
    <citation type="journal article" date="2020" name="Int. J. Syst. Evol. Microbiol.">
        <title>Description of Erysipelothrix piscisicarius sp. nov., an emergent fish pathogen, and assessment of virulence using a tiger barb (Puntigrus tetrazona) infection model.</title>
        <authorList>
            <person name="Pomaranski E.K."/>
            <person name="Griffin M.J."/>
            <person name="Camus A.C."/>
            <person name="Armwood A.R."/>
            <person name="Shelley J."/>
            <person name="Waldbieser G.C."/>
            <person name="LaFrentz B.R."/>
            <person name="Garcia J.C."/>
            <person name="Yanong R."/>
            <person name="Soto E."/>
        </authorList>
    </citation>
    <scope>NUCLEOTIDE SEQUENCE [LARGE SCALE GENOMIC DNA]</scope>
    <source>
        <strain evidence="5 6">15TAL0474</strain>
    </source>
</reference>
<keyword evidence="6" id="KW-1185">Reference proteome</keyword>
<organism evidence="5 6">
    <name type="scientific">Erysipelothrix piscisicarius</name>
    <dbReference type="NCBI Taxonomy" id="2485784"/>
    <lineage>
        <taxon>Bacteria</taxon>
        <taxon>Bacillati</taxon>
        <taxon>Bacillota</taxon>
        <taxon>Erysipelotrichia</taxon>
        <taxon>Erysipelotrichales</taxon>
        <taxon>Erysipelotrichaceae</taxon>
        <taxon>Erysipelothrix</taxon>
    </lineage>
</organism>
<accession>A0A3S8RKV8</accession>
<feature type="domain" description="HTH araC/xylS-type" evidence="4">
    <location>
        <begin position="172"/>
        <end position="270"/>
    </location>
</feature>
<dbReference type="PROSITE" id="PS01124">
    <property type="entry name" value="HTH_ARAC_FAMILY_2"/>
    <property type="match status" value="1"/>
</dbReference>
<dbReference type="AlphaFoldDB" id="A0A3S8RKV8"/>
<gene>
    <name evidence="5" type="ORF">EEI45_00315</name>
</gene>
<dbReference type="SUPFAM" id="SSF51215">
    <property type="entry name" value="Regulatory protein AraC"/>
    <property type="match status" value="1"/>
</dbReference>
<dbReference type="Gene3D" id="1.10.10.60">
    <property type="entry name" value="Homeodomain-like"/>
    <property type="match status" value="2"/>
</dbReference>
<evidence type="ECO:0000256" key="2">
    <source>
        <dbReference type="ARBA" id="ARBA00023125"/>
    </source>
</evidence>
<dbReference type="EMBL" id="CP034234">
    <property type="protein sequence ID" value="AZK43463.1"/>
    <property type="molecule type" value="Genomic_DNA"/>
</dbReference>
<dbReference type="KEGG" id="eri:EEI45_00315"/>
<dbReference type="InterPro" id="IPR009057">
    <property type="entry name" value="Homeodomain-like_sf"/>
</dbReference>
<keyword evidence="3" id="KW-0804">Transcription</keyword>
<proteinExistence type="predicted"/>
<evidence type="ECO:0000256" key="1">
    <source>
        <dbReference type="ARBA" id="ARBA00023015"/>
    </source>
</evidence>
<evidence type="ECO:0000259" key="4">
    <source>
        <dbReference type="PROSITE" id="PS01124"/>
    </source>
</evidence>
<dbReference type="InterPro" id="IPR018060">
    <property type="entry name" value="HTH_AraC"/>
</dbReference>
<dbReference type="RefSeq" id="WP_125163688.1">
    <property type="nucleotide sequence ID" value="NZ_CP034234.1"/>
</dbReference>
<keyword evidence="1" id="KW-0805">Transcription regulation</keyword>
<evidence type="ECO:0000313" key="5">
    <source>
        <dbReference type="EMBL" id="AZK43463.1"/>
    </source>
</evidence>
<keyword evidence="2" id="KW-0238">DNA-binding</keyword>
<name>A0A3S8RKV8_9FIRM</name>
<dbReference type="GO" id="GO:0003700">
    <property type="term" value="F:DNA-binding transcription factor activity"/>
    <property type="evidence" value="ECO:0007669"/>
    <property type="project" value="InterPro"/>
</dbReference>
<dbReference type="Proteomes" id="UP000278804">
    <property type="component" value="Chromosome"/>
</dbReference>
<dbReference type="InterPro" id="IPR037923">
    <property type="entry name" value="HTH-like"/>
</dbReference>
<dbReference type="SMART" id="SM00342">
    <property type="entry name" value="HTH_ARAC"/>
    <property type="match status" value="1"/>
</dbReference>
<evidence type="ECO:0000256" key="3">
    <source>
        <dbReference type="ARBA" id="ARBA00023163"/>
    </source>
</evidence>
<dbReference type="GO" id="GO:0043565">
    <property type="term" value="F:sequence-specific DNA binding"/>
    <property type="evidence" value="ECO:0007669"/>
    <property type="project" value="InterPro"/>
</dbReference>
<evidence type="ECO:0000313" key="6">
    <source>
        <dbReference type="Proteomes" id="UP000278804"/>
    </source>
</evidence>
<dbReference type="PANTHER" id="PTHR43280">
    <property type="entry name" value="ARAC-FAMILY TRANSCRIPTIONAL REGULATOR"/>
    <property type="match status" value="1"/>
</dbReference>